<protein>
    <submittedName>
        <fullName evidence="7">HTH-type transcriptional activator RhaR</fullName>
    </submittedName>
</protein>
<dbReference type="AlphaFoldDB" id="A0A128FIS1"/>
<dbReference type="Proteomes" id="UP000073601">
    <property type="component" value="Unassembled WGS sequence"/>
</dbReference>
<evidence type="ECO:0000313" key="7">
    <source>
        <dbReference type="EMBL" id="CZF86171.1"/>
    </source>
</evidence>
<sequence>MSWIEVATLFGVIQSGLLAVLFLSHNQLGASRKWLAAMSFALALVLLDSFSYQRDLHTEYPHILGLVFPLSLVFSPLVYGYISHLLRKQIDRAYFWHFSPFVLSLILLIPFYFQSSANKAALLTGSSAELTPWYLTPGVAFVVLAAIIQGQVYLWLCVKATLRTINALKGYYSSPSKITLTWTIALQLALFLFWTLDVVYLILDSAGVTGFPINQISDLMLLFIVTVLTVLGFQKKTLFEPLIQQPEARSVENNPAQEIPQVSDETKSPGSEKGKAKYEKSSLTAALAEVLFTEISQHMESHQSYLDSELSLKQLAEETGHSLHNVSQAINQHQQLNFFDFVNQYRVEVVKAQLISHPAMPIIDIGLHSGFNSKSAFYTAFRKHTGMTPSQFRHLGLTNGVKV</sequence>
<keyword evidence="1" id="KW-0805">Transcription regulation</keyword>
<feature type="domain" description="HTH araC/xylS-type" evidence="6">
    <location>
        <begin position="293"/>
        <end position="395"/>
    </location>
</feature>
<dbReference type="PANTHER" id="PTHR43280">
    <property type="entry name" value="ARAC-FAMILY TRANSCRIPTIONAL REGULATOR"/>
    <property type="match status" value="1"/>
</dbReference>
<dbReference type="GO" id="GO:0003700">
    <property type="term" value="F:DNA-binding transcription factor activity"/>
    <property type="evidence" value="ECO:0007669"/>
    <property type="project" value="InterPro"/>
</dbReference>
<keyword evidence="8" id="KW-1185">Reference proteome</keyword>
<keyword evidence="3" id="KW-0804">Transcription</keyword>
<dbReference type="RefSeq" id="WP_062713868.1">
    <property type="nucleotide sequence ID" value="NZ_CAWRCI010000054.1"/>
</dbReference>
<dbReference type="InterPro" id="IPR018060">
    <property type="entry name" value="HTH_AraC"/>
</dbReference>
<feature type="transmembrane region" description="Helical" evidence="5">
    <location>
        <begin position="94"/>
        <end position="113"/>
    </location>
</feature>
<feature type="transmembrane region" description="Helical" evidence="5">
    <location>
        <begin position="6"/>
        <end position="23"/>
    </location>
</feature>
<feature type="region of interest" description="Disordered" evidence="4">
    <location>
        <begin position="250"/>
        <end position="275"/>
    </location>
</feature>
<accession>A0A128FIS1</accession>
<dbReference type="PANTHER" id="PTHR43280:SF29">
    <property type="entry name" value="ARAC-FAMILY TRANSCRIPTIONAL REGULATOR"/>
    <property type="match status" value="1"/>
</dbReference>
<evidence type="ECO:0000256" key="3">
    <source>
        <dbReference type="ARBA" id="ARBA00023163"/>
    </source>
</evidence>
<evidence type="ECO:0000259" key="6">
    <source>
        <dbReference type="PROSITE" id="PS01124"/>
    </source>
</evidence>
<dbReference type="PROSITE" id="PS01124">
    <property type="entry name" value="HTH_ARAC_FAMILY_2"/>
    <property type="match status" value="1"/>
</dbReference>
<evidence type="ECO:0000256" key="2">
    <source>
        <dbReference type="ARBA" id="ARBA00023125"/>
    </source>
</evidence>
<feature type="transmembrane region" description="Helical" evidence="5">
    <location>
        <begin position="215"/>
        <end position="233"/>
    </location>
</feature>
<dbReference type="OrthoDB" id="345413at2"/>
<dbReference type="InterPro" id="IPR020449">
    <property type="entry name" value="Tscrpt_reg_AraC-type_HTH"/>
</dbReference>
<organism evidence="7 8">
    <name type="scientific">Grimontia marina</name>
    <dbReference type="NCBI Taxonomy" id="646534"/>
    <lineage>
        <taxon>Bacteria</taxon>
        <taxon>Pseudomonadati</taxon>
        <taxon>Pseudomonadota</taxon>
        <taxon>Gammaproteobacteria</taxon>
        <taxon>Vibrionales</taxon>
        <taxon>Vibrionaceae</taxon>
        <taxon>Grimontia</taxon>
    </lineage>
</organism>
<keyword evidence="5" id="KW-0812">Transmembrane</keyword>
<proteinExistence type="predicted"/>
<dbReference type="PRINTS" id="PR00032">
    <property type="entry name" value="HTHARAC"/>
</dbReference>
<evidence type="ECO:0000256" key="4">
    <source>
        <dbReference type="SAM" id="MobiDB-lite"/>
    </source>
</evidence>
<dbReference type="Gene3D" id="1.10.10.60">
    <property type="entry name" value="Homeodomain-like"/>
    <property type="match status" value="2"/>
</dbReference>
<gene>
    <name evidence="7" type="primary">rhaR</name>
    <name evidence="7" type="ORF">GMA8713_04204</name>
</gene>
<feature type="transmembrane region" description="Helical" evidence="5">
    <location>
        <begin position="35"/>
        <end position="54"/>
    </location>
</feature>
<keyword evidence="5" id="KW-0472">Membrane</keyword>
<dbReference type="InterPro" id="IPR018062">
    <property type="entry name" value="HTH_AraC-typ_CS"/>
</dbReference>
<evidence type="ECO:0000256" key="5">
    <source>
        <dbReference type="SAM" id="Phobius"/>
    </source>
</evidence>
<feature type="compositionally biased region" description="Basic and acidic residues" evidence="4">
    <location>
        <begin position="264"/>
        <end position="275"/>
    </location>
</feature>
<name>A0A128FIS1_9GAMM</name>
<dbReference type="SMART" id="SM00342">
    <property type="entry name" value="HTH_ARAC"/>
    <property type="match status" value="1"/>
</dbReference>
<dbReference type="SUPFAM" id="SSF46689">
    <property type="entry name" value="Homeodomain-like"/>
    <property type="match status" value="1"/>
</dbReference>
<feature type="transmembrane region" description="Helical" evidence="5">
    <location>
        <begin position="133"/>
        <end position="158"/>
    </location>
</feature>
<reference evidence="8" key="1">
    <citation type="submission" date="2016-02" db="EMBL/GenBank/DDBJ databases">
        <authorList>
            <person name="Rodrigo-Torres Lidia"/>
            <person name="Arahal R.David."/>
        </authorList>
    </citation>
    <scope>NUCLEOTIDE SEQUENCE [LARGE SCALE GENOMIC DNA]</scope>
    <source>
        <strain evidence="8">CECT 8713</strain>
    </source>
</reference>
<evidence type="ECO:0000256" key="1">
    <source>
        <dbReference type="ARBA" id="ARBA00023015"/>
    </source>
</evidence>
<keyword evidence="5" id="KW-1133">Transmembrane helix</keyword>
<feature type="transmembrane region" description="Helical" evidence="5">
    <location>
        <begin position="179"/>
        <end position="203"/>
    </location>
</feature>
<dbReference type="Pfam" id="PF12833">
    <property type="entry name" value="HTH_18"/>
    <property type="match status" value="1"/>
</dbReference>
<keyword evidence="2" id="KW-0238">DNA-binding</keyword>
<dbReference type="InterPro" id="IPR009057">
    <property type="entry name" value="Homeodomain-like_sf"/>
</dbReference>
<dbReference type="EMBL" id="FIZY01000054">
    <property type="protein sequence ID" value="CZF86171.1"/>
    <property type="molecule type" value="Genomic_DNA"/>
</dbReference>
<evidence type="ECO:0000313" key="8">
    <source>
        <dbReference type="Proteomes" id="UP000073601"/>
    </source>
</evidence>
<dbReference type="GO" id="GO:0043565">
    <property type="term" value="F:sequence-specific DNA binding"/>
    <property type="evidence" value="ECO:0007669"/>
    <property type="project" value="InterPro"/>
</dbReference>
<feature type="transmembrane region" description="Helical" evidence="5">
    <location>
        <begin position="60"/>
        <end position="82"/>
    </location>
</feature>
<dbReference type="PROSITE" id="PS00041">
    <property type="entry name" value="HTH_ARAC_FAMILY_1"/>
    <property type="match status" value="1"/>
</dbReference>